<organism evidence="14">
    <name type="scientific">Candidatus Paraimprobicoccus trichonymphae</name>
    <dbReference type="NCBI Taxonomy" id="3033793"/>
    <lineage>
        <taxon>Bacteria</taxon>
        <taxon>Bacillati</taxon>
        <taxon>Bacillota</taxon>
        <taxon>Clostridia</taxon>
        <taxon>Candidatus Paraimprobicoccus</taxon>
    </lineage>
</organism>
<feature type="transmembrane region" description="Helical" evidence="12">
    <location>
        <begin position="6"/>
        <end position="25"/>
    </location>
</feature>
<evidence type="ECO:0000313" key="14">
    <source>
        <dbReference type="EMBL" id="BED92436.1"/>
    </source>
</evidence>
<feature type="transmembrane region" description="Helical" evidence="12">
    <location>
        <begin position="442"/>
        <end position="466"/>
    </location>
</feature>
<evidence type="ECO:0000256" key="11">
    <source>
        <dbReference type="ARBA" id="ARBA00023326"/>
    </source>
</evidence>
<dbReference type="KEGG" id="ptrh:RsTaC01_0163"/>
<keyword evidence="3" id="KW-0808">Transferase</keyword>
<keyword evidence="11" id="KW-0624">Polysaccharide degradation</keyword>
<feature type="transmembrane region" description="Helical" evidence="12">
    <location>
        <begin position="402"/>
        <end position="422"/>
    </location>
</feature>
<feature type="transmembrane region" description="Helical" evidence="12">
    <location>
        <begin position="37"/>
        <end position="62"/>
    </location>
</feature>
<feature type="transmembrane region" description="Helical" evidence="12">
    <location>
        <begin position="478"/>
        <end position="497"/>
    </location>
</feature>
<feature type="transmembrane region" description="Helical" evidence="12">
    <location>
        <begin position="534"/>
        <end position="553"/>
    </location>
</feature>
<dbReference type="EMBL" id="AP027925">
    <property type="protein sequence ID" value="BED92436.1"/>
    <property type="molecule type" value="Genomic_DNA"/>
</dbReference>
<feature type="transmembrane region" description="Helical" evidence="12">
    <location>
        <begin position="340"/>
        <end position="365"/>
    </location>
</feature>
<evidence type="ECO:0000256" key="1">
    <source>
        <dbReference type="ARBA" id="ARBA00004141"/>
    </source>
</evidence>
<dbReference type="GO" id="GO:0004553">
    <property type="term" value="F:hydrolase activity, hydrolyzing O-glycosyl compounds"/>
    <property type="evidence" value="ECO:0007669"/>
    <property type="project" value="InterPro"/>
</dbReference>
<dbReference type="InterPro" id="IPR050321">
    <property type="entry name" value="Glycosyltr_2/OpgH_subfam"/>
</dbReference>
<dbReference type="GO" id="GO:0016759">
    <property type="term" value="F:cellulose synthase activity"/>
    <property type="evidence" value="ECO:0007669"/>
    <property type="project" value="InterPro"/>
</dbReference>
<evidence type="ECO:0000256" key="7">
    <source>
        <dbReference type="ARBA" id="ARBA00023001"/>
    </source>
</evidence>
<dbReference type="AlphaFoldDB" id="A0AA48HZ66"/>
<evidence type="ECO:0000256" key="3">
    <source>
        <dbReference type="ARBA" id="ARBA00022679"/>
    </source>
</evidence>
<feature type="domain" description="Glycoside hydrolase family 5" evidence="13">
    <location>
        <begin position="586"/>
        <end position="847"/>
    </location>
</feature>
<dbReference type="GO" id="GO:0005886">
    <property type="term" value="C:plasma membrane"/>
    <property type="evidence" value="ECO:0007669"/>
    <property type="project" value="TreeGrafter"/>
</dbReference>
<keyword evidence="10" id="KW-0326">Glycosidase</keyword>
<dbReference type="PROSITE" id="PS00659">
    <property type="entry name" value="GLYCOSYL_HYDROL_F5"/>
    <property type="match status" value="1"/>
</dbReference>
<dbReference type="Pfam" id="PF13641">
    <property type="entry name" value="Glyco_tranf_2_3"/>
    <property type="match status" value="1"/>
</dbReference>
<dbReference type="InterPro" id="IPR017853">
    <property type="entry name" value="GH"/>
</dbReference>
<dbReference type="GO" id="GO:0030245">
    <property type="term" value="P:cellulose catabolic process"/>
    <property type="evidence" value="ECO:0007669"/>
    <property type="project" value="UniProtKB-KW"/>
</dbReference>
<evidence type="ECO:0000256" key="4">
    <source>
        <dbReference type="ARBA" id="ARBA00022692"/>
    </source>
</evidence>
<name>A0AA48HZ66_9FIRM</name>
<sequence>MVYNNFKVKFITVLSSISIIVYIVWRYLNTIPVGHGWLSTTCAIILLTIETIGIFETFVYYYGANNPIYPELPKIDEEFFPEIDIFVTTYNESANLLKNTILGCLNLEYPDKNKVHIYLCDDGNRKEIKALAKDLKVKYLAREERLFAKAGNLNNALKKTKSPLIANFDADMIPDSKFLMKTVPYFLKSEEKIGFIQTPQGFYEPDLFQYYLCLENKIPNEQDYFYKNVQITKNKSNSVIYGGTNAVLSREALKKINGFSTVSITEDFATGILIQSRGYTCYAINEVLSSGVPPHNLKSLVKQRQRWARGCIQTGRRLNILSREDLSIQQKLNYISSVSYWFFCLKRLIYIIFPILFSVFNIVVAKCDIKQALIFWGPMYVLTNLALRILSNKIRTSKWTSIYETVLAPFLFFPVILESMGFSKKEFIVTKKDNKNGKSSKIWFIFFYSLYAIFTIIGLIKSFYWVYLYKEKNQLLTLFWLSINLFYLFAAIFFALGRKREFYSSSKGSNEFSGVSEAPEKLNKTRSKSQRTKLTFKKSFILLIFLSVSVIAFNKFCINNLEKLIFPKMNCGINIGNALESPKDVDWGMDLKNRYLKEIQEAGFDHVRIPVRFSDYTDKEDNYRIDRALLSRLDKHILYALELGLTVILDLHHFNEIMDEPQKYEEEFYNIWEQLSVHYKNYPKELIFELLNEPVRNLYPELWNTYIKNSIQIIREDNPYRLVIFGPYYYYNIDNIERLELPYEDPYIMVAFHYYEPNDFAFQGNKYHPGFEDLKDIPWKGSSADLDFLSNRFERVENFAKEHKVKVTLNEFGVTKEAPRHFRRLWTEEVRKEAERRNFSVCYWEFGSGFGIYNIERDVWDHDMLEALIPLPNKSETLKKVQMSKSRFK</sequence>
<dbReference type="Gene3D" id="3.90.550.10">
    <property type="entry name" value="Spore Coat Polysaccharide Biosynthesis Protein SpsA, Chain A"/>
    <property type="match status" value="1"/>
</dbReference>
<feature type="transmembrane region" description="Helical" evidence="12">
    <location>
        <begin position="372"/>
        <end position="390"/>
    </location>
</feature>
<protein>
    <submittedName>
        <fullName evidence="14">Glycosyltransferase</fullName>
    </submittedName>
</protein>
<dbReference type="InterPro" id="IPR029044">
    <property type="entry name" value="Nucleotide-diphossugar_trans"/>
</dbReference>
<keyword evidence="9" id="KW-0119">Carbohydrate metabolism</keyword>
<keyword evidence="4 12" id="KW-0812">Transmembrane</keyword>
<comment type="subcellular location">
    <subcellularLocation>
        <location evidence="1">Membrane</location>
        <topology evidence="1">Multi-pass membrane protein</topology>
    </subcellularLocation>
</comment>
<evidence type="ECO:0000256" key="8">
    <source>
        <dbReference type="ARBA" id="ARBA00023136"/>
    </source>
</evidence>
<evidence type="ECO:0000256" key="2">
    <source>
        <dbReference type="ARBA" id="ARBA00022676"/>
    </source>
</evidence>
<keyword evidence="6 12" id="KW-1133">Transmembrane helix</keyword>
<dbReference type="InterPro" id="IPR001547">
    <property type="entry name" value="Glyco_hydro_5"/>
</dbReference>
<dbReference type="GO" id="GO:0035438">
    <property type="term" value="F:cyclic-di-GMP binding"/>
    <property type="evidence" value="ECO:0007669"/>
    <property type="project" value="InterPro"/>
</dbReference>
<dbReference type="Proteomes" id="UP001335720">
    <property type="component" value="Chromosome"/>
</dbReference>
<evidence type="ECO:0000256" key="5">
    <source>
        <dbReference type="ARBA" id="ARBA00022801"/>
    </source>
</evidence>
<dbReference type="PANTHER" id="PTHR43867">
    <property type="entry name" value="CELLULOSE SYNTHASE CATALYTIC SUBUNIT A [UDP-FORMING]"/>
    <property type="match status" value="1"/>
</dbReference>
<keyword evidence="7" id="KW-0136">Cellulose degradation</keyword>
<dbReference type="Pfam" id="PF00150">
    <property type="entry name" value="Cellulase"/>
    <property type="match status" value="1"/>
</dbReference>
<gene>
    <name evidence="14" type="ORF">RsTaC01_0163</name>
</gene>
<dbReference type="CDD" id="cd06421">
    <property type="entry name" value="CESA_CelA_like"/>
    <property type="match status" value="1"/>
</dbReference>
<dbReference type="InterPro" id="IPR003919">
    <property type="entry name" value="Cell_synth_A"/>
</dbReference>
<evidence type="ECO:0000256" key="12">
    <source>
        <dbReference type="SAM" id="Phobius"/>
    </source>
</evidence>
<dbReference type="Gene3D" id="3.20.20.80">
    <property type="entry name" value="Glycosidases"/>
    <property type="match status" value="1"/>
</dbReference>
<dbReference type="GO" id="GO:0006011">
    <property type="term" value="P:UDP-alpha-D-glucose metabolic process"/>
    <property type="evidence" value="ECO:0007669"/>
    <property type="project" value="InterPro"/>
</dbReference>
<keyword evidence="2" id="KW-0328">Glycosyltransferase</keyword>
<evidence type="ECO:0000256" key="9">
    <source>
        <dbReference type="ARBA" id="ARBA00023277"/>
    </source>
</evidence>
<evidence type="ECO:0000259" key="13">
    <source>
        <dbReference type="Pfam" id="PF00150"/>
    </source>
</evidence>
<dbReference type="PANTHER" id="PTHR43867:SF2">
    <property type="entry name" value="CELLULOSE SYNTHASE CATALYTIC SUBUNIT A [UDP-FORMING]"/>
    <property type="match status" value="1"/>
</dbReference>
<reference evidence="14" key="1">
    <citation type="journal article" date="2023" name="ISME J.">
        <title>Emergence of putative energy parasites within Clostridia revealed by genome analysis of a novel endosymbiotic clade.</title>
        <authorList>
            <person name="Takahashi K."/>
            <person name="Kuwahara H."/>
            <person name="Horikawa Y."/>
            <person name="Izawa K."/>
            <person name="Kato D."/>
            <person name="Inagaki T."/>
            <person name="Yuki M."/>
            <person name="Ohkuma M."/>
            <person name="Hongoh Y."/>
        </authorList>
    </citation>
    <scope>NUCLEOTIDE SEQUENCE</scope>
    <source>
        <strain evidence="14">RsTa-C01</strain>
    </source>
</reference>
<accession>A0AA48HZ66</accession>
<evidence type="ECO:0000256" key="6">
    <source>
        <dbReference type="ARBA" id="ARBA00022989"/>
    </source>
</evidence>
<dbReference type="InterPro" id="IPR018087">
    <property type="entry name" value="Glyco_hydro_5_CS"/>
</dbReference>
<keyword evidence="8 12" id="KW-0472">Membrane</keyword>
<dbReference type="PRINTS" id="PR01439">
    <property type="entry name" value="CELLSNTHASEA"/>
</dbReference>
<proteinExistence type="predicted"/>
<dbReference type="SUPFAM" id="SSF53448">
    <property type="entry name" value="Nucleotide-diphospho-sugar transferases"/>
    <property type="match status" value="1"/>
</dbReference>
<keyword evidence="5" id="KW-0378">Hydrolase</keyword>
<dbReference type="SUPFAM" id="SSF51445">
    <property type="entry name" value="(Trans)glycosidases"/>
    <property type="match status" value="1"/>
</dbReference>
<evidence type="ECO:0000256" key="10">
    <source>
        <dbReference type="ARBA" id="ARBA00023295"/>
    </source>
</evidence>